<dbReference type="SUPFAM" id="SSF55729">
    <property type="entry name" value="Acyl-CoA N-acyltransferases (Nat)"/>
    <property type="match status" value="1"/>
</dbReference>
<evidence type="ECO:0000256" key="2">
    <source>
        <dbReference type="ARBA" id="ARBA00023315"/>
    </source>
</evidence>
<keyword evidence="2" id="KW-0012">Acyltransferase</keyword>
<feature type="domain" description="N-acetyltransferase" evidence="3">
    <location>
        <begin position="2"/>
        <end position="158"/>
    </location>
</feature>
<name>A0ABT8STV2_9HYPH</name>
<dbReference type="PROSITE" id="PS51186">
    <property type="entry name" value="GNAT"/>
    <property type="match status" value="1"/>
</dbReference>
<protein>
    <submittedName>
        <fullName evidence="4">GNAT family N-acetyltransferase</fullName>
    </submittedName>
</protein>
<dbReference type="RefSeq" id="WP_302075955.1">
    <property type="nucleotide sequence ID" value="NZ_JAUKWQ010000001.1"/>
</dbReference>
<gene>
    <name evidence="4" type="ORF">Q2T52_07165</name>
</gene>
<reference evidence="4" key="1">
    <citation type="journal article" date="2015" name="Int. J. Syst. Evol. Microbiol.">
        <title>Rhizobium oryzicola sp. nov., potential plant-growth-promoting endophytic bacteria isolated from rice roots.</title>
        <authorList>
            <person name="Zhang X.X."/>
            <person name="Gao J.S."/>
            <person name="Cao Y.H."/>
            <person name="Sheirdil R.A."/>
            <person name="Wang X.C."/>
            <person name="Zhang L."/>
        </authorList>
    </citation>
    <scope>NUCLEOTIDE SEQUENCE</scope>
    <source>
        <strain evidence="4">05753</strain>
    </source>
</reference>
<dbReference type="Proteomes" id="UP001169006">
    <property type="component" value="Unassembled WGS sequence"/>
</dbReference>
<organism evidence="4 5">
    <name type="scientific">Rhizobium oryzicola</name>
    <dbReference type="NCBI Taxonomy" id="1232668"/>
    <lineage>
        <taxon>Bacteria</taxon>
        <taxon>Pseudomonadati</taxon>
        <taxon>Pseudomonadota</taxon>
        <taxon>Alphaproteobacteria</taxon>
        <taxon>Hyphomicrobiales</taxon>
        <taxon>Rhizobiaceae</taxon>
        <taxon>Rhizobium/Agrobacterium group</taxon>
        <taxon>Rhizobium</taxon>
    </lineage>
</organism>
<dbReference type="Gene3D" id="3.40.630.30">
    <property type="match status" value="1"/>
</dbReference>
<reference evidence="4" key="2">
    <citation type="submission" date="2023-07" db="EMBL/GenBank/DDBJ databases">
        <authorList>
            <person name="Sun H."/>
        </authorList>
    </citation>
    <scope>NUCLEOTIDE SEQUENCE</scope>
    <source>
        <strain evidence="4">05753</strain>
    </source>
</reference>
<dbReference type="CDD" id="cd04301">
    <property type="entry name" value="NAT_SF"/>
    <property type="match status" value="1"/>
</dbReference>
<keyword evidence="1" id="KW-0808">Transferase</keyword>
<comment type="caution">
    <text evidence="4">The sequence shown here is derived from an EMBL/GenBank/DDBJ whole genome shotgun (WGS) entry which is preliminary data.</text>
</comment>
<dbReference type="InterPro" id="IPR000182">
    <property type="entry name" value="GNAT_dom"/>
</dbReference>
<dbReference type="EMBL" id="JAUKWQ010000001">
    <property type="protein sequence ID" value="MDO1581874.1"/>
    <property type="molecule type" value="Genomic_DNA"/>
</dbReference>
<proteinExistence type="predicted"/>
<evidence type="ECO:0000256" key="1">
    <source>
        <dbReference type="ARBA" id="ARBA00022679"/>
    </source>
</evidence>
<dbReference type="Pfam" id="PF00583">
    <property type="entry name" value="Acetyltransf_1"/>
    <property type="match status" value="1"/>
</dbReference>
<evidence type="ECO:0000259" key="3">
    <source>
        <dbReference type="PROSITE" id="PS51186"/>
    </source>
</evidence>
<dbReference type="InterPro" id="IPR050832">
    <property type="entry name" value="Bact_Acetyltransf"/>
</dbReference>
<keyword evidence="5" id="KW-1185">Reference proteome</keyword>
<dbReference type="PANTHER" id="PTHR43877">
    <property type="entry name" value="AMINOALKYLPHOSPHONATE N-ACETYLTRANSFERASE-RELATED-RELATED"/>
    <property type="match status" value="1"/>
</dbReference>
<evidence type="ECO:0000313" key="4">
    <source>
        <dbReference type="EMBL" id="MDO1581874.1"/>
    </source>
</evidence>
<dbReference type="InterPro" id="IPR016181">
    <property type="entry name" value="Acyl_CoA_acyltransferase"/>
</dbReference>
<sequence length="169" mass="18836">MLTIRIAREDEAAKLTDIGLRAWEQAMEPIGTRSDLRENALNAFAGFTQNAWLTISVADLNGDVVGWAAREGLDEKITDFWVDPDFLRQGVGSALLADIETQIRDQGFEEARLETHAQNTSAVQFFEKHGYRVSWLSVSYSPKLDQDVQSVGLAKHLVTEEADGYGSEF</sequence>
<accession>A0ABT8STV2</accession>
<evidence type="ECO:0000313" key="5">
    <source>
        <dbReference type="Proteomes" id="UP001169006"/>
    </source>
</evidence>